<evidence type="ECO:0000256" key="5">
    <source>
        <dbReference type="ARBA" id="ARBA00022734"/>
    </source>
</evidence>
<dbReference type="PROSITE" id="PS50221">
    <property type="entry name" value="GAIN_B"/>
    <property type="match status" value="1"/>
</dbReference>
<dbReference type="GO" id="GO:0005509">
    <property type="term" value="F:calcium ion binding"/>
    <property type="evidence" value="ECO:0007669"/>
    <property type="project" value="InterPro"/>
</dbReference>
<evidence type="ECO:0000256" key="7">
    <source>
        <dbReference type="ARBA" id="ARBA00023136"/>
    </source>
</evidence>
<feature type="compositionally biased region" description="Basic residues" evidence="11">
    <location>
        <begin position="152"/>
        <end position="161"/>
    </location>
</feature>
<dbReference type="GO" id="GO:0030246">
    <property type="term" value="F:carbohydrate binding"/>
    <property type="evidence" value="ECO:0007669"/>
    <property type="project" value="UniProtKB-KW"/>
</dbReference>
<keyword evidence="3 12" id="KW-0812">Transmembrane</keyword>
<dbReference type="InterPro" id="IPR000203">
    <property type="entry name" value="GPS"/>
</dbReference>
<evidence type="ECO:0000313" key="16">
    <source>
        <dbReference type="EMBL" id="KAK1330560.1"/>
    </source>
</evidence>
<evidence type="ECO:0000256" key="11">
    <source>
        <dbReference type="SAM" id="MobiDB-lite"/>
    </source>
</evidence>
<dbReference type="InterPro" id="IPR057244">
    <property type="entry name" value="GAIN_B"/>
</dbReference>
<comment type="similarity">
    <text evidence="2">Belongs to the polycystin family.</text>
</comment>
<dbReference type="Pfam" id="PF01825">
    <property type="entry name" value="GPS"/>
    <property type="match status" value="1"/>
</dbReference>
<feature type="transmembrane region" description="Helical" evidence="12">
    <location>
        <begin position="682"/>
        <end position="701"/>
    </location>
</feature>
<feature type="region of interest" description="Disordered" evidence="11">
    <location>
        <begin position="144"/>
        <end position="163"/>
    </location>
</feature>
<dbReference type="Gene3D" id="2.60.220.50">
    <property type="match status" value="1"/>
</dbReference>
<dbReference type="GO" id="GO:0050982">
    <property type="term" value="P:detection of mechanical stimulus"/>
    <property type="evidence" value="ECO:0007669"/>
    <property type="project" value="TreeGrafter"/>
</dbReference>
<dbReference type="InterPro" id="IPR003915">
    <property type="entry name" value="PKD_2"/>
</dbReference>
<evidence type="ECO:0000256" key="4">
    <source>
        <dbReference type="ARBA" id="ARBA00022729"/>
    </source>
</evidence>
<feature type="transmembrane region" description="Helical" evidence="12">
    <location>
        <begin position="1167"/>
        <end position="1190"/>
    </location>
</feature>
<evidence type="ECO:0000256" key="2">
    <source>
        <dbReference type="ARBA" id="ARBA00007200"/>
    </source>
</evidence>
<keyword evidence="9" id="KW-0325">Glycoprotein</keyword>
<dbReference type="Pfam" id="PF08016">
    <property type="entry name" value="PKD_channel"/>
    <property type="match status" value="1"/>
</dbReference>
<keyword evidence="4 13" id="KW-0732">Signal</keyword>
<comment type="subcellular location">
    <subcellularLocation>
        <location evidence="1">Membrane</location>
        <topology evidence="1">Multi-pass membrane protein</topology>
    </subcellularLocation>
</comment>
<evidence type="ECO:0000256" key="8">
    <source>
        <dbReference type="ARBA" id="ARBA00023157"/>
    </source>
</evidence>
<dbReference type="Gene3D" id="2.60.60.20">
    <property type="entry name" value="PLAT/LH2 domain"/>
    <property type="match status" value="1"/>
</dbReference>
<dbReference type="SUPFAM" id="SSF49723">
    <property type="entry name" value="Lipase/lipooxygenase domain (PLAT/LH2 domain)"/>
    <property type="match status" value="1"/>
</dbReference>
<dbReference type="CDD" id="cd01752">
    <property type="entry name" value="PLAT_polycystin"/>
    <property type="match status" value="1"/>
</dbReference>
<evidence type="ECO:0000256" key="10">
    <source>
        <dbReference type="PROSITE-ProRule" id="PRU00152"/>
    </source>
</evidence>
<evidence type="ECO:0000256" key="1">
    <source>
        <dbReference type="ARBA" id="ARBA00004141"/>
    </source>
</evidence>
<dbReference type="PROSITE" id="PS50095">
    <property type="entry name" value="PLAT"/>
    <property type="match status" value="1"/>
</dbReference>
<dbReference type="InterPro" id="IPR016187">
    <property type="entry name" value="CTDL_fold"/>
</dbReference>
<reference evidence="16" key="1">
    <citation type="submission" date="2023-06" db="EMBL/GenBank/DDBJ databases">
        <title>Reference genome for the Northern bat (Eptesicus nilssonii), a most northern bat species.</title>
        <authorList>
            <person name="Laine V.N."/>
            <person name="Pulliainen A.T."/>
            <person name="Lilley T.M."/>
        </authorList>
    </citation>
    <scope>NUCLEOTIDE SEQUENCE</scope>
    <source>
        <strain evidence="16">BLF_Eptnil</strain>
        <tissue evidence="16">Kidney</tissue>
    </source>
</reference>
<feature type="transmembrane region" description="Helical" evidence="12">
    <location>
        <begin position="1515"/>
        <end position="1535"/>
    </location>
</feature>
<keyword evidence="5" id="KW-0430">Lectin</keyword>
<name>A0AA40HGX0_CNENI</name>
<feature type="region of interest" description="Disordered" evidence="11">
    <location>
        <begin position="1900"/>
        <end position="1945"/>
    </location>
</feature>
<proteinExistence type="inferred from homology"/>
<dbReference type="SMART" id="SM00308">
    <property type="entry name" value="LH2"/>
    <property type="match status" value="1"/>
</dbReference>
<comment type="caution">
    <text evidence="10">Lacks conserved residue(s) required for the propagation of feature annotation.</text>
</comment>
<evidence type="ECO:0000256" key="12">
    <source>
        <dbReference type="SAM" id="Phobius"/>
    </source>
</evidence>
<dbReference type="InterPro" id="IPR001304">
    <property type="entry name" value="C-type_lectin-like"/>
</dbReference>
<dbReference type="FunFam" id="1.10.287.70:FF:000086">
    <property type="entry name" value="Polycystic kidney disease 2"/>
    <property type="match status" value="1"/>
</dbReference>
<dbReference type="InterPro" id="IPR016186">
    <property type="entry name" value="C-type_lectin-like/link_sf"/>
</dbReference>
<feature type="transmembrane region" description="Helical" evidence="12">
    <location>
        <begin position="1476"/>
        <end position="1495"/>
    </location>
</feature>
<feature type="compositionally biased region" description="Pro residues" evidence="11">
    <location>
        <begin position="1912"/>
        <end position="1923"/>
    </location>
</feature>
<dbReference type="PANTHER" id="PTHR10877:SF136">
    <property type="entry name" value="POLYCYSTIN-1-LIKE PROTEIN 3"/>
    <property type="match status" value="1"/>
</dbReference>
<evidence type="ECO:0000256" key="6">
    <source>
        <dbReference type="ARBA" id="ARBA00022989"/>
    </source>
</evidence>
<feature type="compositionally biased region" description="Polar residues" evidence="11">
    <location>
        <begin position="1925"/>
        <end position="1945"/>
    </location>
</feature>
<feature type="compositionally biased region" description="Polar residues" evidence="11">
    <location>
        <begin position="1090"/>
        <end position="1099"/>
    </location>
</feature>
<dbReference type="InterPro" id="IPR036392">
    <property type="entry name" value="PLAT/LH2_dom_sf"/>
</dbReference>
<dbReference type="SUPFAM" id="SSF56436">
    <property type="entry name" value="C-type lectin-like"/>
    <property type="match status" value="1"/>
</dbReference>
<keyword evidence="7 12" id="KW-0472">Membrane</keyword>
<evidence type="ECO:0008006" key="18">
    <source>
        <dbReference type="Google" id="ProtNLM"/>
    </source>
</evidence>
<organism evidence="16 17">
    <name type="scientific">Cnephaeus nilssonii</name>
    <name type="common">Northern bat</name>
    <name type="synonym">Eptesicus nilssonii</name>
    <dbReference type="NCBI Taxonomy" id="3371016"/>
    <lineage>
        <taxon>Eukaryota</taxon>
        <taxon>Metazoa</taxon>
        <taxon>Chordata</taxon>
        <taxon>Craniata</taxon>
        <taxon>Vertebrata</taxon>
        <taxon>Euteleostomi</taxon>
        <taxon>Mammalia</taxon>
        <taxon>Eutheria</taxon>
        <taxon>Laurasiatheria</taxon>
        <taxon>Chiroptera</taxon>
        <taxon>Yangochiroptera</taxon>
        <taxon>Vespertilionidae</taxon>
        <taxon>Cnephaeus</taxon>
    </lineage>
</organism>
<feature type="domain" description="GAIN-B" evidence="15">
    <location>
        <begin position="506"/>
        <end position="668"/>
    </location>
</feature>
<evidence type="ECO:0000313" key="17">
    <source>
        <dbReference type="Proteomes" id="UP001177744"/>
    </source>
</evidence>
<comment type="caution">
    <text evidence="16">The sequence shown here is derived from an EMBL/GenBank/DDBJ whole genome shotgun (WGS) entry which is preliminary data.</text>
</comment>
<feature type="transmembrane region" description="Helical" evidence="12">
    <location>
        <begin position="1124"/>
        <end position="1147"/>
    </location>
</feature>
<dbReference type="EMBL" id="JAULJE010000021">
    <property type="protein sequence ID" value="KAK1330560.1"/>
    <property type="molecule type" value="Genomic_DNA"/>
</dbReference>
<dbReference type="Pfam" id="PF01477">
    <property type="entry name" value="PLAT"/>
    <property type="match status" value="1"/>
</dbReference>
<dbReference type="InterPro" id="IPR051223">
    <property type="entry name" value="Polycystin"/>
</dbReference>
<protein>
    <recommendedName>
        <fullName evidence="18">Polycystin 1 like 3, transient receptor potential channel interacting</fullName>
    </recommendedName>
</protein>
<feature type="signal peptide" evidence="13">
    <location>
        <begin position="1"/>
        <end position="20"/>
    </location>
</feature>
<dbReference type="InterPro" id="IPR042060">
    <property type="entry name" value="PLAT_polycystin1"/>
</dbReference>
<dbReference type="GO" id="GO:0016020">
    <property type="term" value="C:membrane"/>
    <property type="evidence" value="ECO:0007669"/>
    <property type="project" value="UniProtKB-SubCell"/>
</dbReference>
<dbReference type="Pfam" id="PF00059">
    <property type="entry name" value="Lectin_C"/>
    <property type="match status" value="1"/>
</dbReference>
<dbReference type="InterPro" id="IPR001024">
    <property type="entry name" value="PLAT/LH2_dom"/>
</dbReference>
<feature type="chain" id="PRO_5041358934" description="Polycystin 1 like 3, transient receptor potential channel interacting" evidence="13">
    <location>
        <begin position="21"/>
        <end position="1945"/>
    </location>
</feature>
<dbReference type="Proteomes" id="UP001177744">
    <property type="component" value="Unassembled WGS sequence"/>
</dbReference>
<dbReference type="FunFam" id="2.60.60.20:FF:000008">
    <property type="entry name" value="Polycystic kidney disease 1-like 2, isoform CRA_a"/>
    <property type="match status" value="1"/>
</dbReference>
<sequence>MLFKRRAWLWLYIRTSIILGSELNSPEHHGKSYCFQLHRFPCSFKGAENYCHAQGGHLAYTWNQEVQVLIWDFLEEGKKWWIGQNLMLLGKNQENNNPNVTARQATKHTSCPYVSRKSNRVSSKVDLCSLGHYFICQADQDTSYERNGNNSHSHRRPKKTKREVEIPRNKMASGATHLAKKCHQPALANPSKTLCHSVSPFPSVLPTVTQQGLSVTPVPTGQPALRRQSSPGLRLLERFQVEVTSSPKEDSHPDGSTTHLQASFQNASHQVTDEMACNFSKAIQKACEVLQKLTAIIPGFSESVQVCVVDSLIYLSGQLLKSPFQNSSTLGFHIPGAVCLAHSLNSVVEADAASGPRSKHDIEQVENILENSLMALGKIQETFLQQHPFSESSVTLISSIATLMLSSQNISTLPLSSYTLGYPAPMRLAFPSASALEELLNKHPGVNVQITGLAFNPFKDFDDKNIVGSVGSVVLSSNHKLLQVRDLMEDIEIMLWRNASMETHPTSVNMSTDYFTITVNVTSLEKSLIVCIEPESPVSMTLYLGFEYQPNHTYFHLNMTLPKTQVQQKDEEYTWVLTPGSLQYGVGIYYITAVLNKSKEDAQQTPTLFSIVTALTQCYFWDSHNSTWKSNGCQVGPQSTVVRTQCLCNHLTYFGSDFFIVPRTVNVEDTIKLFLRVTSNPVGVSLLASLLGFYMLLFVWARRKDQADMQKVKVTVLADNDPSSQCRYLIQVSTGYRRRASTTAQVVVTLYGSEGRSEPHHLWDAQKAVFERGGLDVFLLGTRSSLGELHSLRLWHDNSGASPAWYVNQVIVSDLAGNRKWHFLCDCWLAEDLGDCERDRVFLPVSKKQLFSFRHLFSSMVVEKFTQDSLWLSIATRHPWDQFTRAQRLTSCTTLLLCNLVTSLMFWRMNGPAARRDEQVGPCAVTWSELLVSIQTAVILFPVNLVIGRLFPLTQPQEPLPLSAPRQAPCLSDASAEPLSASEAVEELKETVGFLLRRDPGLLSEREPPSWGSYGESQLVALLSSLIRSHLEGAGCHQQAAPCGASVAAGNHRHLRCYLLRVLQRLRTPLSTLGPTRADQPGDRRVQPATCRSSSSSWKHTFFPQSKAPPEGGRKSTAAGPSRWWAPICWLLLGATSLAAAFFTALYSLELSRDQATSWLISTILSVLQNVFIIQPVKVVFLSLFLSLVLNRVPCLSKEKDQQTKRILALSAKCPPSSPGSRDQRNPVYVAPAINNPVPRPERTLKEKQLFKLTGEILVQILFLVLVMTAVHSAQSPSRFHLHQALRKSFAHRFSEIRLVQHFYPWARHTLLPNLYGGHRGFITDGNSFLLGNVLLHQIRILKPSHQDLEDTENYGVNWSPPETNNMESDSIWHYQNQEALGGYPVQGELAAYSGGYVVRLGRNSSSAARVLQHLEQSRWLDRRTKSLLVEFVVFNANVNLFCVVTLILESNNVGAFFASVRLDTLTSLQTSKKDFAWSVASQVIYYLLVCYYGFIQGRRLKQQRWRFLTRKKNILDMSIILTSFAILMLDIKLISLHKKNMAQYHNDRDRFINFYEAVNVNSAVIHLMGFLVLLANVQLWTLLHHNPRLQVIGRTLTKAWDEVVGFLLVIVILLTGYAMAFNLLFGWSMSNYRTFFSSAVTFVGLLMGISHYNEIIALDPVLGSFLILTSVILMVLVIINLFVSAILMSFGKERKSLKTWKEATLMDMLLQKLSSLLGIQCTRTHPSLSALPCRGMVGQARREPGLTLTENRQARLPESAAPGSVSPVLHLSGATGTGKHHSLVEQEESPQEAQWKLNQQEHKEVEKIKMCGIETGNLCDSLGPRKIIFLLEEGNPEFCFCHTAFGGRTGHRGKERDRELETQISCLLHTPYWGCARNQGSGYEKGVLGDGMGMGMGMGTVPSGPPTGAVNPPPPPPLPGPPFFTSSVNPTSMRSVSTPGGASA</sequence>
<gene>
    <name evidence="16" type="ORF">QTO34_010750</name>
</gene>
<dbReference type="InterPro" id="IPR013122">
    <property type="entry name" value="PKD1_2_channel"/>
</dbReference>
<dbReference type="Pfam" id="PF20519">
    <property type="entry name" value="Polycystin_dom"/>
    <property type="match status" value="1"/>
</dbReference>
<dbReference type="CDD" id="cd00037">
    <property type="entry name" value="CLECT"/>
    <property type="match status" value="1"/>
</dbReference>
<feature type="transmembrane region" description="Helical" evidence="12">
    <location>
        <begin position="1604"/>
        <end position="1626"/>
    </location>
</feature>
<dbReference type="InterPro" id="IPR046338">
    <property type="entry name" value="GAIN_dom_sf"/>
</dbReference>
<dbReference type="InterPro" id="IPR046791">
    <property type="entry name" value="Polycystin_dom"/>
</dbReference>
<evidence type="ECO:0000256" key="3">
    <source>
        <dbReference type="ARBA" id="ARBA00022692"/>
    </source>
</evidence>
<dbReference type="SMART" id="SM00303">
    <property type="entry name" value="GPS"/>
    <property type="match status" value="1"/>
</dbReference>
<dbReference type="Gene3D" id="1.10.287.70">
    <property type="match status" value="1"/>
</dbReference>
<evidence type="ECO:0000256" key="13">
    <source>
        <dbReference type="SAM" id="SignalP"/>
    </source>
</evidence>
<feature type="transmembrane region" description="Helical" evidence="12">
    <location>
        <begin position="1564"/>
        <end position="1584"/>
    </location>
</feature>
<keyword evidence="8" id="KW-1015">Disulfide bond</keyword>
<dbReference type="PRINTS" id="PR01433">
    <property type="entry name" value="POLYCYSTIN2"/>
</dbReference>
<feature type="domain" description="PLAT" evidence="14">
    <location>
        <begin position="726"/>
        <end position="843"/>
    </location>
</feature>
<feature type="region of interest" description="Disordered" evidence="11">
    <location>
        <begin position="1071"/>
        <end position="1118"/>
    </location>
</feature>
<evidence type="ECO:0000259" key="15">
    <source>
        <dbReference type="PROSITE" id="PS50221"/>
    </source>
</evidence>
<feature type="transmembrane region" description="Helical" evidence="12">
    <location>
        <begin position="1662"/>
        <end position="1689"/>
    </location>
</feature>
<keyword evidence="17" id="KW-1185">Reference proteome</keyword>
<feature type="compositionally biased region" description="Low complexity" evidence="11">
    <location>
        <begin position="1900"/>
        <end position="1911"/>
    </location>
</feature>
<evidence type="ECO:0000256" key="9">
    <source>
        <dbReference type="ARBA" id="ARBA00023180"/>
    </source>
</evidence>
<dbReference type="GO" id="GO:0005262">
    <property type="term" value="F:calcium channel activity"/>
    <property type="evidence" value="ECO:0007669"/>
    <property type="project" value="TreeGrafter"/>
</dbReference>
<keyword evidence="6 12" id="KW-1133">Transmembrane helix</keyword>
<dbReference type="PANTHER" id="PTHR10877">
    <property type="entry name" value="POLYCYSTIN FAMILY MEMBER"/>
    <property type="match status" value="1"/>
</dbReference>
<evidence type="ECO:0000259" key="14">
    <source>
        <dbReference type="PROSITE" id="PS50095"/>
    </source>
</evidence>
<feature type="transmembrane region" description="Helical" evidence="12">
    <location>
        <begin position="1632"/>
        <end position="1650"/>
    </location>
</feature>
<dbReference type="Gene3D" id="3.10.100.10">
    <property type="entry name" value="Mannose-Binding Protein A, subunit A"/>
    <property type="match status" value="1"/>
</dbReference>
<accession>A0AA40HGX0</accession>
<feature type="transmembrane region" description="Helical" evidence="12">
    <location>
        <begin position="1428"/>
        <end position="1449"/>
    </location>
</feature>